<dbReference type="Gene3D" id="1.20.120.1600">
    <property type="match status" value="1"/>
</dbReference>
<dbReference type="PANTHER" id="PTHR43316">
    <property type="entry name" value="HYDROLASE, HALOACID DELAHOGENASE-RELATED"/>
    <property type="match status" value="1"/>
</dbReference>
<dbReference type="PRINTS" id="PR00413">
    <property type="entry name" value="HADHALOGNASE"/>
</dbReference>
<dbReference type="InterPro" id="IPR023214">
    <property type="entry name" value="HAD_sf"/>
</dbReference>
<keyword evidence="3" id="KW-1185">Reference proteome</keyword>
<dbReference type="NCBIfam" id="TIGR01509">
    <property type="entry name" value="HAD-SF-IA-v3"/>
    <property type="match status" value="1"/>
</dbReference>
<dbReference type="Gene3D" id="3.40.50.1000">
    <property type="entry name" value="HAD superfamily/HAD-like"/>
    <property type="match status" value="1"/>
</dbReference>
<dbReference type="EMBL" id="CP104694">
    <property type="protein sequence ID" value="UXI67990.1"/>
    <property type="molecule type" value="Genomic_DNA"/>
</dbReference>
<dbReference type="NCBIfam" id="TIGR01549">
    <property type="entry name" value="HAD-SF-IA-v1"/>
    <property type="match status" value="1"/>
</dbReference>
<evidence type="ECO:0000313" key="2">
    <source>
        <dbReference type="EMBL" id="UXI67990.1"/>
    </source>
</evidence>
<dbReference type="Proteomes" id="UP001064632">
    <property type="component" value="Chromosome"/>
</dbReference>
<dbReference type="InterPro" id="IPR006439">
    <property type="entry name" value="HAD-SF_hydro_IA"/>
</dbReference>
<dbReference type="SUPFAM" id="SSF56784">
    <property type="entry name" value="HAD-like"/>
    <property type="match status" value="1"/>
</dbReference>
<accession>A0ABY6BHY7</accession>
<dbReference type="SFLD" id="SFLDG01129">
    <property type="entry name" value="C1.5:_HAD__Beta-PGM__Phosphata"/>
    <property type="match status" value="1"/>
</dbReference>
<proteinExistence type="predicted"/>
<dbReference type="GO" id="GO:0016787">
    <property type="term" value="F:hydrolase activity"/>
    <property type="evidence" value="ECO:0007669"/>
    <property type="project" value="UniProtKB-KW"/>
</dbReference>
<dbReference type="Pfam" id="PF00702">
    <property type="entry name" value="Hydrolase"/>
    <property type="match status" value="1"/>
</dbReference>
<keyword evidence="1 2" id="KW-0378">Hydrolase</keyword>
<gene>
    <name evidence="2" type="ORF">N4264_25230</name>
</gene>
<evidence type="ECO:0000256" key="1">
    <source>
        <dbReference type="ARBA" id="ARBA00022801"/>
    </source>
</evidence>
<protein>
    <submittedName>
        <fullName evidence="2">HAD family hydrolase</fullName>
    </submittedName>
</protein>
<dbReference type="InterPro" id="IPR036412">
    <property type="entry name" value="HAD-like_sf"/>
</dbReference>
<reference evidence="2" key="1">
    <citation type="submission" date="2022-09" db="EMBL/GenBank/DDBJ databases">
        <title>Tahibacter sp. nov., isolated from a fresh water.</title>
        <authorList>
            <person name="Baek J.H."/>
            <person name="Lee J.K."/>
            <person name="Kim J.M."/>
            <person name="Jeon C.O."/>
        </authorList>
    </citation>
    <scope>NUCLEOTIDE SEQUENCE</scope>
    <source>
        <strain evidence="2">W38</strain>
    </source>
</reference>
<dbReference type="InterPro" id="IPR051540">
    <property type="entry name" value="S-2-haloacid_dehalogenase"/>
</dbReference>
<evidence type="ECO:0000313" key="3">
    <source>
        <dbReference type="Proteomes" id="UP001064632"/>
    </source>
</evidence>
<name>A0ABY6BHY7_9GAMM</name>
<dbReference type="SFLD" id="SFLDS00003">
    <property type="entry name" value="Haloacid_Dehalogenase"/>
    <property type="match status" value="1"/>
</dbReference>
<organism evidence="2 3">
    <name type="scientific">Tahibacter amnicola</name>
    <dbReference type="NCBI Taxonomy" id="2976241"/>
    <lineage>
        <taxon>Bacteria</taxon>
        <taxon>Pseudomonadati</taxon>
        <taxon>Pseudomonadota</taxon>
        <taxon>Gammaproteobacteria</taxon>
        <taxon>Lysobacterales</taxon>
        <taxon>Rhodanobacteraceae</taxon>
        <taxon>Tahibacter</taxon>
    </lineage>
</organism>
<dbReference type="PANTHER" id="PTHR43316:SF3">
    <property type="entry name" value="HALOACID DEHALOGENASE, TYPE II (AFU_ORTHOLOGUE AFUA_2G07750)-RELATED"/>
    <property type="match status" value="1"/>
</dbReference>
<sequence length="230" mass="25232">MQILAISLDLDDTLWPIAPIVLRAEQQLDRWLREHCPSVADAYPVAGMRALRERIANENPHLAHDFTEQRKLSLRAAFTPHGYGEDHVEAAFAAFYAARNQVDLFDDVLPALARLSARCPLVSLSNGNADLDRIGLRPHFAHSVSAREFGKPKPAPEIFLAACAVVGVAPANVLHVGDDPLLDVRGAREAGLRTAWINRTGAAWGDLPEPDMSFTHLGELADWLDLRLAA</sequence>
<dbReference type="RefSeq" id="WP_261694958.1">
    <property type="nucleotide sequence ID" value="NZ_CP104694.1"/>
</dbReference>